<reference evidence="7" key="1">
    <citation type="submission" date="2020-07" db="EMBL/GenBank/DDBJ databases">
        <title>Nitrate ammonifying Pseudomonas campi sp. nov. isolated from German agricultural grassland.</title>
        <authorList>
            <person name="Timsy T."/>
            <person name="Ulrich A."/>
            <person name="Spanner T."/>
            <person name="Foesel B."/>
            <person name="Kolb S."/>
            <person name="Horn M.A."/>
            <person name="Behrendt U."/>
        </authorList>
    </citation>
    <scope>NUCLEOTIDE SEQUENCE</scope>
    <source>
        <strain evidence="7">S1-A32-2</strain>
    </source>
</reference>
<evidence type="ECO:0000256" key="5">
    <source>
        <dbReference type="ARBA" id="ARBA00023136"/>
    </source>
</evidence>
<dbReference type="InterPro" id="IPR012506">
    <property type="entry name" value="TMEM86B-like"/>
</dbReference>
<accession>A0A6M8F920</accession>
<feature type="transmembrane region" description="Helical" evidence="6">
    <location>
        <begin position="105"/>
        <end position="122"/>
    </location>
</feature>
<comment type="similarity">
    <text evidence="2">Belongs to the TMEM86 family.</text>
</comment>
<keyword evidence="8" id="KW-1185">Reference proteome</keyword>
<dbReference type="Pfam" id="PF07947">
    <property type="entry name" value="YhhN"/>
    <property type="match status" value="1"/>
</dbReference>
<keyword evidence="4 6" id="KW-1133">Transmembrane helix</keyword>
<dbReference type="PANTHER" id="PTHR31885">
    <property type="entry name" value="GH04784P"/>
    <property type="match status" value="1"/>
</dbReference>
<evidence type="ECO:0000256" key="4">
    <source>
        <dbReference type="ARBA" id="ARBA00022989"/>
    </source>
</evidence>
<dbReference type="EMBL" id="CP053697">
    <property type="protein sequence ID" value="QKE62693.1"/>
    <property type="molecule type" value="Genomic_DNA"/>
</dbReference>
<dbReference type="PANTHER" id="PTHR31885:SF6">
    <property type="entry name" value="GH04784P"/>
    <property type="match status" value="1"/>
</dbReference>
<dbReference type="AlphaFoldDB" id="A0A6M8F920"/>
<dbReference type="GO" id="GO:0016787">
    <property type="term" value="F:hydrolase activity"/>
    <property type="evidence" value="ECO:0007669"/>
    <property type="project" value="TreeGrafter"/>
</dbReference>
<sequence>MRPLLCLLALGGVLLFVLGLHLELKWLCLLSKPLPVIALLLWLCTTAASTYRRWITIGLLFSLLGDVLLEWPANLFVFGLGAFLMAHLAYLLAYLSESKHLAPRALLLAFAVAGSMFAVLANSGLGDLLIPVAFYSLAIGCMLWRALARLGTRGIATRSAWLAAGGALLFVLSDSLIGINRFVTPYDGARYAIILSYWLGQLGIAASVIALQSGASQPADSSSRAASSRS</sequence>
<proteinExistence type="inferred from homology"/>
<dbReference type="GO" id="GO:0016020">
    <property type="term" value="C:membrane"/>
    <property type="evidence" value="ECO:0007669"/>
    <property type="project" value="UniProtKB-SubCell"/>
</dbReference>
<feature type="transmembrane region" description="Helical" evidence="6">
    <location>
        <begin position="75"/>
        <end position="93"/>
    </location>
</feature>
<evidence type="ECO:0000313" key="8">
    <source>
        <dbReference type="Proteomes" id="UP000501379"/>
    </source>
</evidence>
<evidence type="ECO:0000256" key="6">
    <source>
        <dbReference type="SAM" id="Phobius"/>
    </source>
</evidence>
<dbReference type="Proteomes" id="UP000501379">
    <property type="component" value="Chromosome"/>
</dbReference>
<keyword evidence="3 6" id="KW-0812">Transmembrane</keyword>
<dbReference type="KEGG" id="pcam:HNE05_04745"/>
<evidence type="ECO:0000256" key="1">
    <source>
        <dbReference type="ARBA" id="ARBA00004141"/>
    </source>
</evidence>
<feature type="transmembrane region" description="Helical" evidence="6">
    <location>
        <begin position="29"/>
        <end position="47"/>
    </location>
</feature>
<evidence type="ECO:0000256" key="3">
    <source>
        <dbReference type="ARBA" id="ARBA00022692"/>
    </source>
</evidence>
<name>A0A6M8F920_9GAMM</name>
<evidence type="ECO:0000313" key="7">
    <source>
        <dbReference type="EMBL" id="QKE62693.1"/>
    </source>
</evidence>
<organism evidence="7 8">
    <name type="scientific">Aquipseudomonas campi</name>
    <dbReference type="NCBI Taxonomy" id="2731681"/>
    <lineage>
        <taxon>Bacteria</taxon>
        <taxon>Pseudomonadati</taxon>
        <taxon>Pseudomonadota</taxon>
        <taxon>Gammaproteobacteria</taxon>
        <taxon>Pseudomonadales</taxon>
        <taxon>Pseudomonadaceae</taxon>
        <taxon>Aquipseudomonas</taxon>
    </lineage>
</organism>
<feature type="transmembrane region" description="Helical" evidence="6">
    <location>
        <begin position="160"/>
        <end position="179"/>
    </location>
</feature>
<feature type="transmembrane region" description="Helical" evidence="6">
    <location>
        <begin position="191"/>
        <end position="211"/>
    </location>
</feature>
<comment type="subcellular location">
    <subcellularLocation>
        <location evidence="1">Membrane</location>
        <topology evidence="1">Multi-pass membrane protein</topology>
    </subcellularLocation>
</comment>
<feature type="transmembrane region" description="Helical" evidence="6">
    <location>
        <begin position="128"/>
        <end position="148"/>
    </location>
</feature>
<gene>
    <name evidence="7" type="ORF">HNE05_04745</name>
</gene>
<keyword evidence="5 6" id="KW-0472">Membrane</keyword>
<protein>
    <submittedName>
        <fullName evidence="7">Lysoplasmalogenase</fullName>
    </submittedName>
</protein>
<dbReference type="RefSeq" id="WP_173204889.1">
    <property type="nucleotide sequence ID" value="NZ_CP053697.2"/>
</dbReference>
<evidence type="ECO:0000256" key="2">
    <source>
        <dbReference type="ARBA" id="ARBA00007375"/>
    </source>
</evidence>